<proteinExistence type="predicted"/>
<dbReference type="HOGENOM" id="CLU_965789_0_0_6"/>
<dbReference type="Proteomes" id="UP000005090">
    <property type="component" value="Chromosome"/>
</dbReference>
<keyword evidence="2" id="KW-1185">Reference proteome</keyword>
<gene>
    <name evidence="1" type="ORF">Metal_2428</name>
</gene>
<protein>
    <submittedName>
        <fullName evidence="1">Uncharacterized protein</fullName>
    </submittedName>
</protein>
<accession>H8GHJ8</accession>
<reference evidence="1 2" key="1">
    <citation type="journal article" date="2013" name="Genome Announc.">
        <title>Genome Sequence of the Obligate Gammaproteobacterial Methanotroph Methylomicrobium album Strain BG8.</title>
        <authorList>
            <person name="Kits K.D."/>
            <person name="Kalyuzhnaya M.G."/>
            <person name="Klotz M.G."/>
            <person name="Jetten M.S."/>
            <person name="Op den Camp H.J."/>
            <person name="Vuilleumier S."/>
            <person name="Bringel F."/>
            <person name="Dispirito A.A."/>
            <person name="Murrell J.C."/>
            <person name="Bruce D."/>
            <person name="Cheng J.F."/>
            <person name="Copeland A."/>
            <person name="Goodwin L."/>
            <person name="Hauser L."/>
            <person name="Lajus A."/>
            <person name="Land M.L."/>
            <person name="Lapidus A."/>
            <person name="Lucas S."/>
            <person name="Medigue C."/>
            <person name="Pitluck S."/>
            <person name="Woyke T."/>
            <person name="Zeytun A."/>
            <person name="Stein L.Y."/>
        </authorList>
    </citation>
    <scope>NUCLEOTIDE SEQUENCE [LARGE SCALE GENOMIC DNA]</scope>
    <source>
        <strain evidence="1 2">BG8</strain>
    </source>
</reference>
<name>H8GHJ8_METAL</name>
<sequence>MIEQLVEIANGYHGSDYHVYGEIPQRKLVASTSFHGVDPRDTVIVLLDSTVMGSAENGMSITLKGVYWKNMWAVKTRKNSYTWEELRHIYKGIEIQSGHLVFEPGVEFSFPANYNGISLLNLIKTLTQFFIETTQMTNLEATGTTYQHQAENMPSTEQNVVLIGDNSAKIYIEIVPELIALCVAADGEVEDSEIELATAIIENDDLIQDKQLALESLSTNLDKLISDKKKSNAIFKLKSTTIISKVSKISDSLQKERLEVILDGMLESVCDEGSSDTKSIVDAIKKKL</sequence>
<dbReference type="AlphaFoldDB" id="H8GHJ8"/>
<dbReference type="EMBL" id="CM001475">
    <property type="protein sequence ID" value="EIC30150.1"/>
    <property type="molecule type" value="Genomic_DNA"/>
</dbReference>
<evidence type="ECO:0000313" key="2">
    <source>
        <dbReference type="Proteomes" id="UP000005090"/>
    </source>
</evidence>
<dbReference type="RefSeq" id="WP_005372598.1">
    <property type="nucleotide sequence ID" value="NZ_CM001475.1"/>
</dbReference>
<organism evidence="1 2">
    <name type="scientific">Methylomicrobium album BG8</name>
    <dbReference type="NCBI Taxonomy" id="686340"/>
    <lineage>
        <taxon>Bacteria</taxon>
        <taxon>Pseudomonadati</taxon>
        <taxon>Pseudomonadota</taxon>
        <taxon>Gammaproteobacteria</taxon>
        <taxon>Methylococcales</taxon>
        <taxon>Methylococcaceae</taxon>
        <taxon>Methylomicrobium</taxon>
    </lineage>
</organism>
<evidence type="ECO:0000313" key="1">
    <source>
        <dbReference type="EMBL" id="EIC30150.1"/>
    </source>
</evidence>